<dbReference type="Proteomes" id="UP000241365">
    <property type="component" value="Segment"/>
</dbReference>
<keyword evidence="1" id="KW-0677">Repeat</keyword>
<dbReference type="InterPro" id="IPR008615">
    <property type="entry name" value="FNIP"/>
</dbReference>
<dbReference type="PANTHER" id="PTHR32134">
    <property type="entry name" value="FNIP REPEAT-CONTAINING PROTEIN"/>
    <property type="match status" value="1"/>
</dbReference>
<sequence>MSITNILNTDTIICILDFLKDCDKMSFMMTCKEYYDFRNDINYTNLYEYDMIKNLSIIDRFKRLVYRGKIPNNTSLNKSVREYVVKNLNTTISNNITHLFFGNYINQDIKDCIPNSVTHLTFGNKFNQNIKDYIPNSVTHLEFGSLFNQNIKDCIPKNVTHLTFHKEYNKNIKSWIPKSVTHILFKN</sequence>
<dbReference type="EMBL" id="KU877344">
    <property type="protein sequence ID" value="ANB50733.1"/>
    <property type="molecule type" value="Genomic_DNA"/>
</dbReference>
<protein>
    <submittedName>
        <fullName evidence="2">Putative F-box and FNIP repeat-containing protein</fullName>
    </submittedName>
</protein>
<proteinExistence type="predicted"/>
<accession>A0A167RIT3</accession>
<keyword evidence="3" id="KW-1185">Reference proteome</keyword>
<organism evidence="2 3">
    <name type="scientific">Powai lake megavirus</name>
    <dbReference type="NCBI Taxonomy" id="1842663"/>
    <lineage>
        <taxon>Viruses</taxon>
        <taxon>Varidnaviria</taxon>
        <taxon>Bamfordvirae</taxon>
        <taxon>Nucleocytoviricota</taxon>
        <taxon>Megaviricetes</taxon>
        <taxon>Imitervirales</taxon>
        <taxon>Mimiviridae</taxon>
        <taxon>Megamimivirinae</taxon>
        <taxon>Megavirus</taxon>
        <taxon>Megavirus powaiense</taxon>
    </lineage>
</organism>
<dbReference type="RefSeq" id="YP_010776484.1">
    <property type="nucleotide sequence ID" value="NC_075034.1"/>
</dbReference>
<dbReference type="Pfam" id="PF05725">
    <property type="entry name" value="FNIP"/>
    <property type="match status" value="2"/>
</dbReference>
<name>A0A167RIT3_9VIRU</name>
<dbReference type="InterPro" id="IPR051251">
    <property type="entry name" value="STK_FNIP-Repeat"/>
</dbReference>
<dbReference type="GeneID" id="80513095"/>
<dbReference type="PANTHER" id="PTHR32134:SF92">
    <property type="entry name" value="FNIP REPEAT-CONTAINING PROTEIN"/>
    <property type="match status" value="1"/>
</dbReference>
<reference evidence="2 3" key="1">
    <citation type="journal article" date="2016" name="Genome Announc.">
        <title>Complete Genome Sequence of a New Megavirus Family Member Isolated from an Inland Water Lake for the First Time in India.</title>
        <authorList>
            <person name="Chatterjee A."/>
            <person name="Ali F."/>
            <person name="Bange D."/>
            <person name="Kondabagil K."/>
        </authorList>
    </citation>
    <scope>NUCLEOTIDE SEQUENCE [LARGE SCALE GENOMIC DNA]</scope>
    <source>
        <strain evidence="2">1</strain>
    </source>
</reference>
<evidence type="ECO:0000256" key="1">
    <source>
        <dbReference type="ARBA" id="ARBA00022737"/>
    </source>
</evidence>
<evidence type="ECO:0000313" key="3">
    <source>
        <dbReference type="Proteomes" id="UP000241365"/>
    </source>
</evidence>
<dbReference type="KEGG" id="vg:80513095"/>
<evidence type="ECO:0000313" key="2">
    <source>
        <dbReference type="EMBL" id="ANB50733.1"/>
    </source>
</evidence>